<proteinExistence type="predicted"/>
<dbReference type="Proteomes" id="UP000278475">
    <property type="component" value="Unassembled WGS sequence"/>
</dbReference>
<name>A0A497ES44_9CREN</name>
<dbReference type="InterPro" id="IPR029026">
    <property type="entry name" value="tRNA_m1G_MTases_N"/>
</dbReference>
<dbReference type="AlphaFoldDB" id="A0A497ES44"/>
<dbReference type="PANTHER" id="PTHR12150:SF13">
    <property type="entry name" value="METHYLTRANSFERASE C9ORF114-RELATED"/>
    <property type="match status" value="1"/>
</dbReference>
<organism evidence="1 2">
    <name type="scientific">Thermoproteota archaeon</name>
    <dbReference type="NCBI Taxonomy" id="2056631"/>
    <lineage>
        <taxon>Archaea</taxon>
        <taxon>Thermoproteota</taxon>
    </lineage>
</organism>
<evidence type="ECO:0000313" key="2">
    <source>
        <dbReference type="Proteomes" id="UP000278475"/>
    </source>
</evidence>
<evidence type="ECO:0000313" key="1">
    <source>
        <dbReference type="EMBL" id="RLE49540.1"/>
    </source>
</evidence>
<dbReference type="CDD" id="cd18086">
    <property type="entry name" value="HsC9orf114-like"/>
    <property type="match status" value="1"/>
</dbReference>
<dbReference type="Gene3D" id="3.40.1280.10">
    <property type="match status" value="1"/>
</dbReference>
<dbReference type="InterPro" id="IPR012340">
    <property type="entry name" value="NA-bd_OB-fold"/>
</dbReference>
<dbReference type="InterPro" id="IPR029028">
    <property type="entry name" value="Alpha/beta_knot_MTases"/>
</dbReference>
<accession>A0A497ES44</accession>
<protein>
    <submittedName>
        <fullName evidence="1">RNA-binding protein</fullName>
    </submittedName>
</protein>
<gene>
    <name evidence="1" type="ORF">DRJ31_04610</name>
</gene>
<dbReference type="SUPFAM" id="SSF75217">
    <property type="entry name" value="alpha/beta knot"/>
    <property type="match status" value="1"/>
</dbReference>
<reference evidence="1 2" key="1">
    <citation type="submission" date="2018-06" db="EMBL/GenBank/DDBJ databases">
        <title>Extensive metabolic versatility and redundancy in microbially diverse, dynamic hydrothermal sediments.</title>
        <authorList>
            <person name="Dombrowski N."/>
            <person name="Teske A."/>
            <person name="Baker B.J."/>
        </authorList>
    </citation>
    <scope>NUCLEOTIDE SEQUENCE [LARGE SCALE GENOMIC DNA]</scope>
    <source>
        <strain evidence="1">B66_G16</strain>
    </source>
</reference>
<dbReference type="EMBL" id="QMQV01000031">
    <property type="protein sequence ID" value="RLE49540.1"/>
    <property type="molecule type" value="Genomic_DNA"/>
</dbReference>
<dbReference type="SUPFAM" id="SSF50249">
    <property type="entry name" value="Nucleic acid-binding proteins"/>
    <property type="match status" value="1"/>
</dbReference>
<dbReference type="PANTHER" id="PTHR12150">
    <property type="entry name" value="CLASS IV SAM-BINDING METHYLTRANSFERASE-RELATED"/>
    <property type="match status" value="1"/>
</dbReference>
<sequence length="282" mass="31913">MVLKRREDITVYIPASIVSDVPHLREKTAKVGVIGRSLATYRVNNVVIYRDRDSKTEDGLFIAKVLKYMETPQYLRKHIFPLTQELKFAGILPPLRTPHHPLESTISALPEVSYRDGVVVKTLRSGSIIEAGLDKPVHVNTKLKRGLRVSLLLRKEEGNLKAQLVQKEDIPLYWGFNVFFEDQPITKILASQKYDLTIATSKYGVNLHSVLNDLVNRWRRSNKIAILFGSPSKGLYEIFSEEGAKLRDHVDYVVNFIPNQGVETVRTEEALQAVLAILNALA</sequence>
<dbReference type="Gene3D" id="2.40.50.140">
    <property type="entry name" value="Nucleic acid-binding proteins"/>
    <property type="match status" value="1"/>
</dbReference>
<dbReference type="Pfam" id="PF02598">
    <property type="entry name" value="Methyltrn_RNA_3"/>
    <property type="match status" value="1"/>
</dbReference>
<dbReference type="InterPro" id="IPR003750">
    <property type="entry name" value="Put_MeTrfase-C9orf114-like"/>
</dbReference>
<comment type="caution">
    <text evidence="1">The sequence shown here is derived from an EMBL/GenBank/DDBJ whole genome shotgun (WGS) entry which is preliminary data.</text>
</comment>